<dbReference type="GO" id="GO:0010811">
    <property type="term" value="P:positive regulation of cell-substrate adhesion"/>
    <property type="evidence" value="ECO:0007669"/>
    <property type="project" value="TreeGrafter"/>
</dbReference>
<feature type="compositionally biased region" description="Basic and acidic residues" evidence="1">
    <location>
        <begin position="729"/>
        <end position="746"/>
    </location>
</feature>
<protein>
    <submittedName>
        <fullName evidence="3">ABI family, member 3 (NESH) binding protein a</fullName>
    </submittedName>
</protein>
<dbReference type="Ensembl" id="ENSTNIT00000018280.1">
    <property type="protein sequence ID" value="ENSTNIP00000018056.1"/>
    <property type="gene ID" value="ENSTNIG00000002875.1"/>
</dbReference>
<dbReference type="GO" id="GO:0030198">
    <property type="term" value="P:extracellular matrix organization"/>
    <property type="evidence" value="ECO:0007669"/>
    <property type="project" value="TreeGrafter"/>
</dbReference>
<feature type="compositionally biased region" description="Polar residues" evidence="1">
    <location>
        <begin position="718"/>
        <end position="728"/>
    </location>
</feature>
<feature type="region of interest" description="Disordered" evidence="1">
    <location>
        <begin position="589"/>
        <end position="774"/>
    </location>
</feature>
<feature type="compositionally biased region" description="Polar residues" evidence="1">
    <location>
        <begin position="350"/>
        <end position="367"/>
    </location>
</feature>
<feature type="region of interest" description="Disordered" evidence="1">
    <location>
        <begin position="534"/>
        <end position="572"/>
    </location>
</feature>
<evidence type="ECO:0000313" key="4">
    <source>
        <dbReference type="Proteomes" id="UP000007303"/>
    </source>
</evidence>
<dbReference type="Gene3D" id="2.60.40.10">
    <property type="entry name" value="Immunoglobulins"/>
    <property type="match status" value="2"/>
</dbReference>
<feature type="compositionally biased region" description="Low complexity" evidence="1">
    <location>
        <begin position="332"/>
        <end position="349"/>
    </location>
</feature>
<feature type="domain" description="Fibronectin type-III" evidence="2">
    <location>
        <begin position="86"/>
        <end position="184"/>
    </location>
</feature>
<dbReference type="OMA" id="PCTDAPS"/>
<dbReference type="PANTHER" id="PTHR23197:SF10">
    <property type="entry name" value="TARGET OF NESH-SH3"/>
    <property type="match status" value="1"/>
</dbReference>
<dbReference type="Pfam" id="PF00041">
    <property type="entry name" value="fn3"/>
    <property type="match status" value="2"/>
</dbReference>
<feature type="compositionally biased region" description="Polar residues" evidence="1">
    <location>
        <begin position="479"/>
        <end position="496"/>
    </location>
</feature>
<dbReference type="AlphaFoldDB" id="H3DC13"/>
<feature type="compositionally biased region" description="Polar residues" evidence="1">
    <location>
        <begin position="635"/>
        <end position="647"/>
    </location>
</feature>
<reference evidence="3" key="3">
    <citation type="submission" date="2025-09" db="UniProtKB">
        <authorList>
            <consortium name="Ensembl"/>
        </authorList>
    </citation>
    <scope>IDENTIFICATION</scope>
</reference>
<dbReference type="GeneTree" id="ENSGT00530000063558"/>
<evidence type="ECO:0000256" key="1">
    <source>
        <dbReference type="SAM" id="MobiDB-lite"/>
    </source>
</evidence>
<feature type="region of interest" description="Disordered" evidence="1">
    <location>
        <begin position="402"/>
        <end position="496"/>
    </location>
</feature>
<dbReference type="InterPro" id="IPR049109">
    <property type="entry name" value="TARSH/FNDC1_C"/>
</dbReference>
<evidence type="ECO:0000259" key="2">
    <source>
        <dbReference type="PROSITE" id="PS50853"/>
    </source>
</evidence>
<reference evidence="3" key="2">
    <citation type="submission" date="2025-08" db="UniProtKB">
        <authorList>
            <consortium name="Ensembl"/>
        </authorList>
    </citation>
    <scope>IDENTIFICATION</scope>
</reference>
<evidence type="ECO:0000313" key="3">
    <source>
        <dbReference type="Ensembl" id="ENSTNIP00000018056.1"/>
    </source>
</evidence>
<dbReference type="SUPFAM" id="SSF49265">
    <property type="entry name" value="Fibronectin type III"/>
    <property type="match status" value="2"/>
</dbReference>
<reference evidence="4" key="1">
    <citation type="journal article" date="2004" name="Nature">
        <title>Genome duplication in the teleost fish Tetraodon nigroviridis reveals the early vertebrate proto-karyotype.</title>
        <authorList>
            <person name="Jaillon O."/>
            <person name="Aury J.-M."/>
            <person name="Brunet F."/>
            <person name="Petit J.-L."/>
            <person name="Stange-Thomann N."/>
            <person name="Mauceli E."/>
            <person name="Bouneau L."/>
            <person name="Fischer C."/>
            <person name="Ozouf-Costaz C."/>
            <person name="Bernot A."/>
            <person name="Nicaud S."/>
            <person name="Jaffe D."/>
            <person name="Fisher S."/>
            <person name="Lutfalla G."/>
            <person name="Dossat C."/>
            <person name="Segurens B."/>
            <person name="Dasilva C."/>
            <person name="Salanoubat M."/>
            <person name="Levy M."/>
            <person name="Boudet N."/>
            <person name="Castellano S."/>
            <person name="Anthouard V."/>
            <person name="Jubin C."/>
            <person name="Castelli V."/>
            <person name="Katinka M."/>
            <person name="Vacherie B."/>
            <person name="Biemont C."/>
            <person name="Skalli Z."/>
            <person name="Cattolico L."/>
            <person name="Poulain J."/>
            <person name="De Berardinis V."/>
            <person name="Cruaud C."/>
            <person name="Duprat S."/>
            <person name="Brottier P."/>
            <person name="Coutanceau J.-P."/>
            <person name="Gouzy J."/>
            <person name="Parra G."/>
            <person name="Lardier G."/>
            <person name="Chapple C."/>
            <person name="McKernan K.J."/>
            <person name="McEwan P."/>
            <person name="Bosak S."/>
            <person name="Kellis M."/>
            <person name="Volff J.-N."/>
            <person name="Guigo R."/>
            <person name="Zody M.C."/>
            <person name="Mesirov J."/>
            <person name="Lindblad-Toh K."/>
            <person name="Birren B."/>
            <person name="Nusbaum C."/>
            <person name="Kahn D."/>
            <person name="Robinson-Rechavi M."/>
            <person name="Laudet V."/>
            <person name="Schachter V."/>
            <person name="Quetier F."/>
            <person name="Saurin W."/>
            <person name="Scarpelli C."/>
            <person name="Wincker P."/>
            <person name="Lander E.S."/>
            <person name="Weissenbach J."/>
            <person name="Roest Crollius H."/>
        </authorList>
    </citation>
    <scope>NUCLEOTIDE SEQUENCE [LARGE SCALE GENOMIC DNA]</scope>
</reference>
<feature type="compositionally biased region" description="Basic residues" evidence="1">
    <location>
        <begin position="276"/>
        <end position="292"/>
    </location>
</feature>
<name>H3DC13_TETNG</name>
<feature type="compositionally biased region" description="Polar residues" evidence="1">
    <location>
        <begin position="402"/>
        <end position="430"/>
    </location>
</feature>
<feature type="compositionally biased region" description="Low complexity" evidence="1">
    <location>
        <begin position="544"/>
        <end position="562"/>
    </location>
</feature>
<feature type="region of interest" description="Disordered" evidence="1">
    <location>
        <begin position="263"/>
        <end position="319"/>
    </location>
</feature>
<keyword evidence="4" id="KW-1185">Reference proteome</keyword>
<feature type="domain" description="Fibronectin type-III" evidence="2">
    <location>
        <begin position="850"/>
        <end position="941"/>
    </location>
</feature>
<feature type="region of interest" description="Disordered" evidence="1">
    <location>
        <begin position="332"/>
        <end position="367"/>
    </location>
</feature>
<feature type="compositionally biased region" description="Polar residues" evidence="1">
    <location>
        <begin position="665"/>
        <end position="677"/>
    </location>
</feature>
<feature type="compositionally biased region" description="Polar residues" evidence="1">
    <location>
        <begin position="447"/>
        <end position="460"/>
    </location>
</feature>
<dbReference type="InterPro" id="IPR013783">
    <property type="entry name" value="Ig-like_fold"/>
</dbReference>
<dbReference type="InParanoid" id="H3DC13"/>
<dbReference type="Pfam" id="PF21731">
    <property type="entry name" value="TARSH_C"/>
    <property type="match status" value="1"/>
</dbReference>
<proteinExistence type="predicted"/>
<dbReference type="CDD" id="cd00063">
    <property type="entry name" value="FN3"/>
    <property type="match status" value="2"/>
</dbReference>
<dbReference type="PANTHER" id="PTHR23197">
    <property type="entry name" value="TARSH-RELATED FIBRONECTIN DOMAIN-CONTAINING"/>
    <property type="match status" value="1"/>
</dbReference>
<dbReference type="SMART" id="SM00060">
    <property type="entry name" value="FN3"/>
    <property type="match status" value="2"/>
</dbReference>
<dbReference type="Proteomes" id="UP000007303">
    <property type="component" value="Unassembled WGS sequence"/>
</dbReference>
<organism evidence="3 4">
    <name type="scientific">Tetraodon nigroviridis</name>
    <name type="common">Spotted green pufferfish</name>
    <name type="synonym">Chelonodon nigroviridis</name>
    <dbReference type="NCBI Taxonomy" id="99883"/>
    <lineage>
        <taxon>Eukaryota</taxon>
        <taxon>Metazoa</taxon>
        <taxon>Chordata</taxon>
        <taxon>Craniata</taxon>
        <taxon>Vertebrata</taxon>
        <taxon>Euteleostomi</taxon>
        <taxon>Actinopterygii</taxon>
        <taxon>Neopterygii</taxon>
        <taxon>Teleostei</taxon>
        <taxon>Neoteleostei</taxon>
        <taxon>Acanthomorphata</taxon>
        <taxon>Eupercaria</taxon>
        <taxon>Tetraodontiformes</taxon>
        <taxon>Tetradontoidea</taxon>
        <taxon>Tetraodontidae</taxon>
        <taxon>Tetraodon</taxon>
    </lineage>
</organism>
<dbReference type="InterPro" id="IPR036116">
    <property type="entry name" value="FN3_sf"/>
</dbReference>
<dbReference type="InterPro" id="IPR003961">
    <property type="entry name" value="FN3_dom"/>
</dbReference>
<accession>H3DC13</accession>
<dbReference type="PROSITE" id="PS50853">
    <property type="entry name" value="FN3"/>
    <property type="match status" value="2"/>
</dbReference>
<sequence>KFRITATGDTIVLKYLLPNAHTKLEGYILGYGSRMFSKQFIQLPENGLPFVKEFDLDAEAKYLITVKPIQINEVKKYCKGKVELEKPLNLVVGPVTPSSVLLSWGDTLKNPYTGNILKECLEEGHYTVRYREKDKKWSYQTCPTSDTVIDNLKPNAVYEFGVKPISKEGSGEWSNPVVHNTMLCSEDRCNPSINCSFLLVHSLLINKKNITFIFLHHIVTSCCIFCFLHNPGGEDFSRSILPLNIKPTMASLPVSHAYMAKCEEHHHKQPQEIPKSKQHSQHLPKQKQHPKHTPLNDSHKQFPSTPLPQKHYPKKLLPDTDLYPKFNLAHFTTPQTKPQTKPQPTLQPQSQMSVQPVNQPSDPKLVTNSHLRFQPTRKPLQSHNLAPEQPHLQPAPNLILQTSPQTLQPNSPAHSQPELISQTAPSNNVQPIHPKFQAQPRMPKPPSLSTSKPITQTQSEDQQRSKPKHHNKLQPEPQPWTQQQFHESKAQPQPVTDSIFQTQKQTIFLPTTETQKQHWPTAKEETQTHLNKILLPQTEDKKQPQTTNKLTTQTKQPPQLTLSPMASNEHQVQWQPTLEPLVQIKPVSQPISTAPLPPKSASQNQLQNREQHRTEPPLQFQFTSEPKVQAEKQTEATSQAKSQTEQRQLYPPSKLKTQKKPYPQAPTTWQKPQPTNKPTFHTHPPPQPTLLSNIQNDLYPESQPPYVPKSHLKAPLTPHSNRTASNPVKSEEKPNKPRDPKPKDNKASVMKRPAVTPRPRQERRQGTTTAAPAVNCTSDNCSAWSENSTIFSSLPTSDVDATGKKRYIAPHVIYKTDKRPEEPCSITSSLSYFPDEEANDLNVTSPPRIPPSNLTVVTVEGCPSFVILDWQKSDNETTEYEIHSTTKGERGVEKSVVTTNQTHTAVENLKPESNYEFTVTPKNELGAGPPTDPVSFSTESADPRVSEYVSDELCTGKNSIWSDFPFQSTDAAYSECHGRMFVKRTWYRKFVGIQLCNSLRYQIYLSDSLNGKFYNIGDLTGQGEDHCQFVDSFLDGNTGSQVPVNELPKRPGFYRAMRHEPVTFGEVGGNSRATYVGWYECGTPIPGKW</sequence>